<reference evidence="5" key="1">
    <citation type="journal article" date="2019" name="Int. J. Syst. Evol. Microbiol.">
        <title>The Global Catalogue of Microorganisms (GCM) 10K type strain sequencing project: providing services to taxonomists for standard genome sequencing and annotation.</title>
        <authorList>
            <consortium name="The Broad Institute Genomics Platform"/>
            <consortium name="The Broad Institute Genome Sequencing Center for Infectious Disease"/>
            <person name="Wu L."/>
            <person name="Ma J."/>
        </authorList>
    </citation>
    <scope>NUCLEOTIDE SEQUENCE [LARGE SCALE GENOMIC DNA]</scope>
    <source>
        <strain evidence="5">KACC 14249</strain>
    </source>
</reference>
<accession>A0ABW1JI44</accession>
<feature type="region of interest" description="Disordered" evidence="1">
    <location>
        <begin position="1"/>
        <end position="137"/>
    </location>
</feature>
<keyword evidence="5" id="KW-1185">Reference proteome</keyword>
<organism evidence="4 5">
    <name type="scientific">Angustibacter luteus</name>
    <dbReference type="NCBI Taxonomy" id="658456"/>
    <lineage>
        <taxon>Bacteria</taxon>
        <taxon>Bacillati</taxon>
        <taxon>Actinomycetota</taxon>
        <taxon>Actinomycetes</taxon>
        <taxon>Kineosporiales</taxon>
        <taxon>Kineosporiaceae</taxon>
    </lineage>
</organism>
<feature type="compositionally biased region" description="Basic and acidic residues" evidence="1">
    <location>
        <begin position="75"/>
        <end position="86"/>
    </location>
</feature>
<dbReference type="Proteomes" id="UP001596189">
    <property type="component" value="Unassembled WGS sequence"/>
</dbReference>
<evidence type="ECO:0000259" key="3">
    <source>
        <dbReference type="Pfam" id="PF02557"/>
    </source>
</evidence>
<keyword evidence="2" id="KW-0812">Transmembrane</keyword>
<feature type="region of interest" description="Disordered" evidence="1">
    <location>
        <begin position="352"/>
        <end position="379"/>
    </location>
</feature>
<feature type="transmembrane region" description="Helical" evidence="2">
    <location>
        <begin position="140"/>
        <end position="162"/>
    </location>
</feature>
<keyword evidence="2" id="KW-0472">Membrane</keyword>
<dbReference type="CDD" id="cd14814">
    <property type="entry name" value="Peptidase_M15"/>
    <property type="match status" value="1"/>
</dbReference>
<dbReference type="InterPro" id="IPR009045">
    <property type="entry name" value="Zn_M74/Hedgehog-like"/>
</dbReference>
<feature type="domain" description="D-alanyl-D-alanine carboxypeptidase-like core" evidence="3">
    <location>
        <begin position="259"/>
        <end position="368"/>
    </location>
</feature>
<dbReference type="InterPro" id="IPR052179">
    <property type="entry name" value="DD-CPase-like"/>
</dbReference>
<dbReference type="PANTHER" id="PTHR34385">
    <property type="entry name" value="D-ALANYL-D-ALANINE CARBOXYPEPTIDASE"/>
    <property type="match status" value="1"/>
</dbReference>
<gene>
    <name evidence="4" type="ORF">ACFQDO_15275</name>
</gene>
<dbReference type="EMBL" id="JBHSRD010000004">
    <property type="protein sequence ID" value="MFC6008499.1"/>
    <property type="molecule type" value="Genomic_DNA"/>
</dbReference>
<evidence type="ECO:0000256" key="1">
    <source>
        <dbReference type="SAM" id="MobiDB-lite"/>
    </source>
</evidence>
<evidence type="ECO:0000313" key="4">
    <source>
        <dbReference type="EMBL" id="MFC6008499.1"/>
    </source>
</evidence>
<evidence type="ECO:0000313" key="5">
    <source>
        <dbReference type="Proteomes" id="UP001596189"/>
    </source>
</evidence>
<dbReference type="RefSeq" id="WP_345714802.1">
    <property type="nucleotide sequence ID" value="NZ_BAABFP010000002.1"/>
</dbReference>
<proteinExistence type="predicted"/>
<feature type="region of interest" description="Disordered" evidence="1">
    <location>
        <begin position="178"/>
        <end position="203"/>
    </location>
</feature>
<keyword evidence="2" id="KW-1133">Transmembrane helix</keyword>
<comment type="caution">
    <text evidence="4">The sequence shown here is derived from an EMBL/GenBank/DDBJ whole genome shotgun (WGS) entry which is preliminary data.</text>
</comment>
<dbReference type="InterPro" id="IPR003709">
    <property type="entry name" value="VanY-like_core_dom"/>
</dbReference>
<dbReference type="Pfam" id="PF02557">
    <property type="entry name" value="VanY"/>
    <property type="match status" value="1"/>
</dbReference>
<dbReference type="SUPFAM" id="SSF55166">
    <property type="entry name" value="Hedgehog/DD-peptidase"/>
    <property type="match status" value="1"/>
</dbReference>
<sequence length="379" mass="40027">MPPATRSTTGDRLFVDWTSQEPASEYRGRRRAPGAAPEPTPETDRTADVEVTDVIDRTTLVHPEPSAPAAPQYRTRAEAKAARLAEARPTTTVLPATRSRRSVAAPPAAPQPASRPSPNVRRAPHSREQPAPRTSRHRGLAVVGALAAVAGLGGLAVAAGALPSEAAGQAAASLGATTSASGGVLSDSSQLSTQLSTQQSSSRLAGGTLDNAFRMTAVSRSQERGAIAGCSGRTPTQSYSNGQLPTSILCVLPWASRHRLRADAAVRLIRLNEVYRGTFGEDLCLTDSYRSLASQYSVAARKPGLAARPGTSEHGWGLAIDVCDGPDQTSSARRTWFLANAPKFGWDNPAWARPGTGSRPEPWHWEFVEGESKTQSGQD</sequence>
<protein>
    <submittedName>
        <fullName evidence="4">M15 family metallopeptidase</fullName>
    </submittedName>
</protein>
<dbReference type="Gene3D" id="3.30.1380.10">
    <property type="match status" value="1"/>
</dbReference>
<evidence type="ECO:0000256" key="2">
    <source>
        <dbReference type="SAM" id="Phobius"/>
    </source>
</evidence>
<name>A0ABW1JI44_9ACTN</name>
<feature type="compositionally biased region" description="Polar residues" evidence="1">
    <location>
        <begin position="1"/>
        <end position="10"/>
    </location>
</feature>
<feature type="compositionally biased region" description="Basic and acidic residues" evidence="1">
    <location>
        <begin position="361"/>
        <end position="372"/>
    </location>
</feature>
<dbReference type="PANTHER" id="PTHR34385:SF1">
    <property type="entry name" value="PEPTIDOGLYCAN L-ALANYL-D-GLUTAMATE ENDOPEPTIDASE CWLK"/>
    <property type="match status" value="1"/>
</dbReference>